<comment type="caution">
    <text evidence="3">The sequence shown here is derived from an EMBL/GenBank/DDBJ whole genome shotgun (WGS) entry which is preliminary data.</text>
</comment>
<dbReference type="Pfam" id="PF25809">
    <property type="entry name" value="STEEP1"/>
    <property type="match status" value="1"/>
</dbReference>
<dbReference type="OrthoDB" id="418131at2759"/>
<gene>
    <name evidence="3" type="ORF">EVG20_g5455</name>
</gene>
<evidence type="ECO:0000313" key="4">
    <source>
        <dbReference type="Proteomes" id="UP000298327"/>
    </source>
</evidence>
<accession>A0A4Y9YTZ6</accession>
<comment type="similarity">
    <text evidence="1">Belongs to the STEEP1 family.</text>
</comment>
<dbReference type="Proteomes" id="UP000298327">
    <property type="component" value="Unassembled WGS sequence"/>
</dbReference>
<dbReference type="InterPro" id="IPR057965">
    <property type="entry name" value="STEEP1_dom"/>
</dbReference>
<proteinExistence type="inferred from homology"/>
<dbReference type="PANTHER" id="PTHR46355">
    <property type="entry name" value="UPF0428 PROTEIN CXORF56"/>
    <property type="match status" value="1"/>
</dbReference>
<evidence type="ECO:0000256" key="1">
    <source>
        <dbReference type="ARBA" id="ARBA00024205"/>
    </source>
</evidence>
<evidence type="ECO:0000259" key="2">
    <source>
        <dbReference type="Pfam" id="PF25809"/>
    </source>
</evidence>
<dbReference type="STRING" id="205917.A0A4Y9YTZ6"/>
<dbReference type="GO" id="GO:0006888">
    <property type="term" value="P:endoplasmic reticulum to Golgi vesicle-mediated transport"/>
    <property type="evidence" value="ECO:0007669"/>
    <property type="project" value="TreeGrafter"/>
</dbReference>
<reference evidence="3 4" key="1">
    <citation type="submission" date="2019-02" db="EMBL/GenBank/DDBJ databases">
        <title>Genome sequencing of the rare red list fungi Dentipellis fragilis.</title>
        <authorList>
            <person name="Buettner E."/>
            <person name="Kellner H."/>
        </authorList>
    </citation>
    <scope>NUCLEOTIDE SEQUENCE [LARGE SCALE GENOMIC DNA]</scope>
    <source>
        <strain evidence="3 4">DSM 105465</strain>
    </source>
</reference>
<organism evidence="3 4">
    <name type="scientific">Dentipellis fragilis</name>
    <dbReference type="NCBI Taxonomy" id="205917"/>
    <lineage>
        <taxon>Eukaryota</taxon>
        <taxon>Fungi</taxon>
        <taxon>Dikarya</taxon>
        <taxon>Basidiomycota</taxon>
        <taxon>Agaricomycotina</taxon>
        <taxon>Agaricomycetes</taxon>
        <taxon>Russulales</taxon>
        <taxon>Hericiaceae</taxon>
        <taxon>Dentipellis</taxon>
    </lineage>
</organism>
<dbReference type="InterPro" id="IPR029704">
    <property type="entry name" value="STEEP-like"/>
</dbReference>
<name>A0A4Y9YTZ6_9AGAM</name>
<dbReference type="PANTHER" id="PTHR46355:SF1">
    <property type="entry name" value="STING ER EXIT PROTEIN"/>
    <property type="match status" value="1"/>
</dbReference>
<feature type="domain" description="STEEP1" evidence="2">
    <location>
        <begin position="61"/>
        <end position="110"/>
    </location>
</feature>
<dbReference type="GO" id="GO:0005737">
    <property type="term" value="C:cytoplasm"/>
    <property type="evidence" value="ECO:0007669"/>
    <property type="project" value="GOC"/>
</dbReference>
<sequence length="295" mass="32263">MPKVISRSAVSSSNDARPTASSAAALRVYYCICGEFIVSPAQTLILRSKTKLNGELDSGAQLVIDKSLSSLPRRETDGAIIIRSQDSDGEKAKVFKLNATPSDPVLVERSSVPACLLINIRLSSSTALLRNIRSHQPHHQQLITRNVLLRRILLLHPLPHRTLRTSRIQPLWPVTPRQLHPLRGSVLHHPSLYQAGLGEAAESQRNLHEVQPEEDLERFLNPSAPTGVPSWPPRVHTKPPYGIRPSTHLAILRDVAFAPALTHPPIFAHHIIGANISQHAAASALKNSPTDGVEG</sequence>
<keyword evidence="4" id="KW-1185">Reference proteome</keyword>
<protein>
    <recommendedName>
        <fullName evidence="2">STEEP1 domain-containing protein</fullName>
    </recommendedName>
</protein>
<dbReference type="EMBL" id="SEOQ01000322">
    <property type="protein sequence ID" value="TFY65642.1"/>
    <property type="molecule type" value="Genomic_DNA"/>
</dbReference>
<evidence type="ECO:0000313" key="3">
    <source>
        <dbReference type="EMBL" id="TFY65642.1"/>
    </source>
</evidence>
<dbReference type="GO" id="GO:0090158">
    <property type="term" value="P:endoplasmic reticulum membrane organization"/>
    <property type="evidence" value="ECO:0007669"/>
    <property type="project" value="TreeGrafter"/>
</dbReference>
<dbReference type="AlphaFoldDB" id="A0A4Y9YTZ6"/>